<dbReference type="Proteomes" id="UP001152531">
    <property type="component" value="Unassembled WGS sequence"/>
</dbReference>
<proteinExistence type="predicted"/>
<reference evidence="1" key="1">
    <citation type="submission" date="2022-06" db="EMBL/GenBank/DDBJ databases">
        <authorList>
            <person name="Legras J.-L."/>
            <person name="Devillers H."/>
            <person name="Grondin C."/>
        </authorList>
    </citation>
    <scope>NUCLEOTIDE SEQUENCE</scope>
    <source>
        <strain evidence="1">CLIB 1444</strain>
    </source>
</reference>
<accession>A0ACA9YAC9</accession>
<sequence length="365" mass="43515">MDENKLFIYKKFKYVNNNKGNVLILPDEVLSIILRQLDQKSLNNSILCSRLYLLIKPLLYENIIVYNPIKLRSVEGYYEHLETVVSIKNFIKLINGYSFEPQLMKSVKFINCNISVELYKRLPLVEIEIVDDLEHLKGFEDFKIKFDIECDRTFEYINFTLNKLKISKLIDFNDRGNEKFNNLRKLDIFADEKTFHILKSHKISFQKLKELKIRSDKRIEVPFTFPNLEKLSIITSKVIFRNKFHHLHVLELLPSCYGFDLQFLNQIDGVEMLSISHLNFEIDDLKRLNLKQLFYKCHPIEHNLIEVDQRIENEVMEEDFKRLVRSLTLDIVGYKNQIYKIENYDSLKELVPIYKPTSEVKNNFV</sequence>
<keyword evidence="2" id="KW-1185">Reference proteome</keyword>
<organism evidence="1 2">
    <name type="scientific">[Candida] jaroonii</name>
    <dbReference type="NCBI Taxonomy" id="467808"/>
    <lineage>
        <taxon>Eukaryota</taxon>
        <taxon>Fungi</taxon>
        <taxon>Dikarya</taxon>
        <taxon>Ascomycota</taxon>
        <taxon>Saccharomycotina</taxon>
        <taxon>Pichiomycetes</taxon>
        <taxon>Debaryomycetaceae</taxon>
        <taxon>Yamadazyma</taxon>
    </lineage>
</organism>
<comment type="caution">
    <text evidence="1">The sequence shown here is derived from an EMBL/GenBank/DDBJ whole genome shotgun (WGS) entry which is preliminary data.</text>
</comment>
<evidence type="ECO:0000313" key="1">
    <source>
        <dbReference type="EMBL" id="CAH6721997.1"/>
    </source>
</evidence>
<gene>
    <name evidence="1" type="ORF">CLIB1444_07S07184</name>
</gene>
<name>A0ACA9YAC9_9ASCO</name>
<evidence type="ECO:0000313" key="2">
    <source>
        <dbReference type="Proteomes" id="UP001152531"/>
    </source>
</evidence>
<protein>
    <submittedName>
        <fullName evidence="1">Uncharacterized protein</fullName>
    </submittedName>
</protein>
<dbReference type="EMBL" id="CALSDN010000007">
    <property type="protein sequence ID" value="CAH6721997.1"/>
    <property type="molecule type" value="Genomic_DNA"/>
</dbReference>